<dbReference type="AlphaFoldDB" id="X1GJY2"/>
<feature type="non-terminal residue" evidence="1">
    <location>
        <position position="1"/>
    </location>
</feature>
<evidence type="ECO:0000313" key="1">
    <source>
        <dbReference type="EMBL" id="GAH33318.1"/>
    </source>
</evidence>
<sequence length="59" mass="6667">GIIPKAKTAAVVELWTNTDFELWLDNAIVDKKPNPYGFIPFLIYPKILPARPLSFGLPR</sequence>
<organism evidence="1">
    <name type="scientific">marine sediment metagenome</name>
    <dbReference type="NCBI Taxonomy" id="412755"/>
    <lineage>
        <taxon>unclassified sequences</taxon>
        <taxon>metagenomes</taxon>
        <taxon>ecological metagenomes</taxon>
    </lineage>
</organism>
<dbReference type="EMBL" id="BARU01014476">
    <property type="protein sequence ID" value="GAH33318.1"/>
    <property type="molecule type" value="Genomic_DNA"/>
</dbReference>
<reference evidence="1" key="1">
    <citation type="journal article" date="2014" name="Front. Microbiol.">
        <title>High frequency of phylogenetically diverse reductive dehalogenase-homologous genes in deep subseafloor sedimentary metagenomes.</title>
        <authorList>
            <person name="Kawai M."/>
            <person name="Futagami T."/>
            <person name="Toyoda A."/>
            <person name="Takaki Y."/>
            <person name="Nishi S."/>
            <person name="Hori S."/>
            <person name="Arai W."/>
            <person name="Tsubouchi T."/>
            <person name="Morono Y."/>
            <person name="Uchiyama I."/>
            <person name="Ito T."/>
            <person name="Fujiyama A."/>
            <person name="Inagaki F."/>
            <person name="Takami H."/>
        </authorList>
    </citation>
    <scope>NUCLEOTIDE SEQUENCE</scope>
    <source>
        <strain evidence="1">Expedition CK06-06</strain>
    </source>
</reference>
<proteinExistence type="predicted"/>
<gene>
    <name evidence="1" type="ORF">S03H2_25524</name>
</gene>
<protein>
    <submittedName>
        <fullName evidence="1">Uncharacterized protein</fullName>
    </submittedName>
</protein>
<accession>X1GJY2</accession>
<name>X1GJY2_9ZZZZ</name>
<comment type="caution">
    <text evidence="1">The sequence shown here is derived from an EMBL/GenBank/DDBJ whole genome shotgun (WGS) entry which is preliminary data.</text>
</comment>